<feature type="transmembrane region" description="Helical" evidence="1">
    <location>
        <begin position="258"/>
        <end position="280"/>
    </location>
</feature>
<accession>A0A6N2N7W4</accession>
<reference evidence="2" key="1">
    <citation type="submission" date="2019-03" db="EMBL/GenBank/DDBJ databases">
        <authorList>
            <person name="Mank J."/>
            <person name="Almeida P."/>
        </authorList>
    </citation>
    <scope>NUCLEOTIDE SEQUENCE</scope>
    <source>
        <strain evidence="2">78183</strain>
    </source>
</reference>
<dbReference type="EMBL" id="CAADRP010002151">
    <property type="protein sequence ID" value="VFU62050.1"/>
    <property type="molecule type" value="Genomic_DNA"/>
</dbReference>
<name>A0A6N2N7W4_SALVM</name>
<feature type="transmembrane region" description="Helical" evidence="1">
    <location>
        <begin position="537"/>
        <end position="558"/>
    </location>
</feature>
<evidence type="ECO:0000256" key="1">
    <source>
        <dbReference type="SAM" id="Phobius"/>
    </source>
</evidence>
<gene>
    <name evidence="2" type="ORF">SVIM_LOCUS467505</name>
</gene>
<dbReference type="PANTHER" id="PTHR31170:SF25">
    <property type="entry name" value="BNAA09G04570D PROTEIN"/>
    <property type="match status" value="1"/>
</dbReference>
<dbReference type="InterPro" id="IPR004158">
    <property type="entry name" value="DUF247_pln"/>
</dbReference>
<proteinExistence type="predicted"/>
<dbReference type="AlphaFoldDB" id="A0A6N2N7W4"/>
<keyword evidence="1" id="KW-0472">Membrane</keyword>
<evidence type="ECO:0000313" key="2">
    <source>
        <dbReference type="EMBL" id="VFU62050.1"/>
    </source>
</evidence>
<keyword evidence="1" id="KW-1133">Transmembrane helix</keyword>
<organism evidence="2">
    <name type="scientific">Salix viminalis</name>
    <name type="common">Common osier</name>
    <name type="synonym">Basket willow</name>
    <dbReference type="NCBI Taxonomy" id="40686"/>
    <lineage>
        <taxon>Eukaryota</taxon>
        <taxon>Viridiplantae</taxon>
        <taxon>Streptophyta</taxon>
        <taxon>Embryophyta</taxon>
        <taxon>Tracheophyta</taxon>
        <taxon>Spermatophyta</taxon>
        <taxon>Magnoliopsida</taxon>
        <taxon>eudicotyledons</taxon>
        <taxon>Gunneridae</taxon>
        <taxon>Pentapetalae</taxon>
        <taxon>rosids</taxon>
        <taxon>fabids</taxon>
        <taxon>Malpighiales</taxon>
        <taxon>Salicaceae</taxon>
        <taxon>Saliceae</taxon>
        <taxon>Salix</taxon>
    </lineage>
</organism>
<sequence>MSETHLSEIRVDPLINKEEVLIQNNQPQELKMDETLGNNSSQNNERSLWLGSIMREVTEDENNRPFSPKIPRVPHELRNENEGCYRPLVVSIGPYHYPGRKTTLREVETLKVPMARQFILDSGKDIQLIYSELENVIQTARKFYNEIDITGFDDEQFAQMMFLDGCFILQFISCVTNNYEHLEMSDRQVAGVKRDLLLLENQVPFPVLQSLMRLRYDKNEANHGMKLLNDFLFYKILNPRDQPLWTPRLLWQGMWNGMFFSVASMFWPVFLFMTLIEGIVTPLLDRLMRLILPVMKRQASASGYDWQLQAAQQPAHLLELLHSLFICSHKSKVKSTPRRYDSCLDQLMRLIHGHSLSYLVTCYKKIIPAKSETVVAREIRGHYLYYSAKNLKKVGIHFMPSKTSGLMDVKFKSSFFEGTLELPSLTIDVSTKSMLFNLVAYETSAALDQLSVTSYICFMDSLINDADDVKELRSKGIIVNYHGSDQQVADLFNNMGSSLEPDTSAYNDVKREINKQCESTLKKWVAEWQQTYFHSPWAFLAYAAAAIGLALTAIQTYFTVYPTRKY</sequence>
<protein>
    <submittedName>
        <fullName evidence="2">Uncharacterized protein</fullName>
    </submittedName>
</protein>
<dbReference type="Pfam" id="PF03140">
    <property type="entry name" value="DUF247"/>
    <property type="match status" value="1"/>
</dbReference>
<keyword evidence="1" id="KW-0812">Transmembrane</keyword>
<dbReference type="PANTHER" id="PTHR31170">
    <property type="entry name" value="BNAC04G53230D PROTEIN"/>
    <property type="match status" value="1"/>
</dbReference>